<dbReference type="CDD" id="cd12797">
    <property type="entry name" value="M23_peptidase"/>
    <property type="match status" value="1"/>
</dbReference>
<dbReference type="EMBL" id="CP124755">
    <property type="protein sequence ID" value="WGZ91910.1"/>
    <property type="molecule type" value="Genomic_DNA"/>
</dbReference>
<evidence type="ECO:0000259" key="2">
    <source>
        <dbReference type="Pfam" id="PF01551"/>
    </source>
</evidence>
<feature type="domain" description="M23ase beta-sheet core" evidence="2">
    <location>
        <begin position="166"/>
        <end position="260"/>
    </location>
</feature>
<keyword evidence="1" id="KW-0732">Signal</keyword>
<name>A0AA95H7X3_9GAMM</name>
<reference evidence="4" key="2">
    <citation type="submission" date="2023-04" db="EMBL/GenBank/DDBJ databases">
        <authorList>
            <person name="Beletskiy A.V."/>
            <person name="Mardanov A.V."/>
            <person name="Ravin N.V."/>
        </authorList>
    </citation>
    <scope>NUCLEOTIDE SEQUENCE</scope>
    <source>
        <strain evidence="4">GKL-01</strain>
    </source>
</reference>
<feature type="domain" description="Peptidase family M23 N-terminal" evidence="3">
    <location>
        <begin position="24"/>
        <end position="93"/>
    </location>
</feature>
<evidence type="ECO:0000313" key="4">
    <source>
        <dbReference type="EMBL" id="WGZ91910.1"/>
    </source>
</evidence>
<dbReference type="FunFam" id="2.70.70.10:FF:000019">
    <property type="entry name" value="M23 family peptidase"/>
    <property type="match status" value="1"/>
</dbReference>
<protein>
    <submittedName>
        <fullName evidence="4">Peptidoglycan DD-metalloendopeptidase family protein</fullName>
    </submittedName>
</protein>
<dbReference type="Gene3D" id="2.60.40.1590">
    <property type="entry name" value="Peptidoglycan hydrolase domains"/>
    <property type="match status" value="1"/>
</dbReference>
<organism evidence="4">
    <name type="scientific">Candidatus Thiocaldithrix dubininis</name>
    <dbReference type="NCBI Taxonomy" id="3080823"/>
    <lineage>
        <taxon>Bacteria</taxon>
        <taxon>Pseudomonadati</taxon>
        <taxon>Pseudomonadota</taxon>
        <taxon>Gammaproteobacteria</taxon>
        <taxon>Thiotrichales</taxon>
        <taxon>Thiotrichaceae</taxon>
        <taxon>Candidatus Thiocaldithrix</taxon>
    </lineage>
</organism>
<dbReference type="InterPro" id="IPR011055">
    <property type="entry name" value="Dup_hybrid_motif"/>
</dbReference>
<dbReference type="Gene3D" id="2.70.70.10">
    <property type="entry name" value="Glucose Permease (Domain IIA)"/>
    <property type="match status" value="1"/>
</dbReference>
<dbReference type="Pfam" id="PF01551">
    <property type="entry name" value="Peptidase_M23"/>
    <property type="match status" value="1"/>
</dbReference>
<evidence type="ECO:0000259" key="3">
    <source>
        <dbReference type="Pfam" id="PF18421"/>
    </source>
</evidence>
<sequence length="264" mass="28239">MQRWLIAVLGCVLTPTLYAFPQANPVPGGVAILPLGSTASPAPVATYHGARVTVAAQGEQWLAVVGIPLSAKAGTDTLQVRNAASIPFTINNKQYRTQRLTIRDNNKVNPDEDSTARIVQEQALQKQFRIHYSAQVAPDLNFIQPVPGYGGRFGMRRIFNNQARNPHSGMDIAAASGTPIKATANGKVLNTGDYFFSGNVVYVDHGSGVISMYAHLSEVNVKPGDLIQQGDVLGKVGQTGRATGPHLHWSVYLNGAAVDPALFI</sequence>
<dbReference type="InterPro" id="IPR040487">
    <property type="entry name" value="Peptidase_M23_N"/>
</dbReference>
<dbReference type="InterPro" id="IPR050570">
    <property type="entry name" value="Cell_wall_metabolism_enzyme"/>
</dbReference>
<dbReference type="InterPro" id="IPR016047">
    <property type="entry name" value="M23ase_b-sheet_dom"/>
</dbReference>
<dbReference type="Pfam" id="PF18421">
    <property type="entry name" value="Peptidase_M23_N"/>
    <property type="match status" value="1"/>
</dbReference>
<dbReference type="Proteomes" id="UP001300672">
    <property type="component" value="Chromosome"/>
</dbReference>
<dbReference type="PANTHER" id="PTHR21666:SF285">
    <property type="entry name" value="M23 FAMILY METALLOPEPTIDASE"/>
    <property type="match status" value="1"/>
</dbReference>
<dbReference type="KEGG" id="tdu:QJT80_05370"/>
<evidence type="ECO:0000256" key="1">
    <source>
        <dbReference type="SAM" id="SignalP"/>
    </source>
</evidence>
<dbReference type="GO" id="GO:0004222">
    <property type="term" value="F:metalloendopeptidase activity"/>
    <property type="evidence" value="ECO:0007669"/>
    <property type="project" value="TreeGrafter"/>
</dbReference>
<dbReference type="AlphaFoldDB" id="A0AA95H7X3"/>
<proteinExistence type="predicted"/>
<gene>
    <name evidence="4" type="ORF">QJT80_05370</name>
</gene>
<feature type="chain" id="PRO_5041689015" evidence="1">
    <location>
        <begin position="20"/>
        <end position="264"/>
    </location>
</feature>
<reference evidence="4" key="1">
    <citation type="journal article" date="2023" name="Int. J. Mol. Sci.">
        <title>Metagenomics Revealed a New Genus 'Candidatus Thiocaldithrix dubininis' gen. nov., sp. nov. and a New Species 'Candidatus Thiothrix putei' sp. nov. in the Family Thiotrichaceae, Some Members of Which Have Traits of Both Na+- and H+-Motive Energetics.</title>
        <authorList>
            <person name="Ravin N.V."/>
            <person name="Muntyan M.S."/>
            <person name="Smolyakov D.D."/>
            <person name="Rudenko T.S."/>
            <person name="Beletsky A.V."/>
            <person name="Mardanov A.V."/>
            <person name="Grabovich M.Y."/>
        </authorList>
    </citation>
    <scope>NUCLEOTIDE SEQUENCE</scope>
    <source>
        <strain evidence="4">GKL-01</strain>
    </source>
</reference>
<dbReference type="SUPFAM" id="SSF51261">
    <property type="entry name" value="Duplicated hybrid motif"/>
    <property type="match status" value="1"/>
</dbReference>
<accession>A0AA95H7X3</accession>
<dbReference type="PANTHER" id="PTHR21666">
    <property type="entry name" value="PEPTIDASE-RELATED"/>
    <property type="match status" value="1"/>
</dbReference>
<feature type="signal peptide" evidence="1">
    <location>
        <begin position="1"/>
        <end position="19"/>
    </location>
</feature>